<proteinExistence type="predicted"/>
<evidence type="ECO:0000313" key="1">
    <source>
        <dbReference type="EMBL" id="SEL62142.1"/>
    </source>
</evidence>
<reference evidence="2" key="1">
    <citation type="submission" date="2016-10" db="EMBL/GenBank/DDBJ databases">
        <authorList>
            <person name="Varghese N."/>
            <person name="Submissions S."/>
        </authorList>
    </citation>
    <scope>NUCLEOTIDE SEQUENCE [LARGE SCALE GENOMIC DNA]</scope>
    <source>
        <strain evidence="2">LMG 26416</strain>
    </source>
</reference>
<organism evidence="1 2">
    <name type="scientific">Paraburkholderia caballeronis</name>
    <dbReference type="NCBI Taxonomy" id="416943"/>
    <lineage>
        <taxon>Bacteria</taxon>
        <taxon>Pseudomonadati</taxon>
        <taxon>Pseudomonadota</taxon>
        <taxon>Betaproteobacteria</taxon>
        <taxon>Burkholderiales</taxon>
        <taxon>Burkholderiaceae</taxon>
        <taxon>Paraburkholderia</taxon>
    </lineage>
</organism>
<dbReference type="EMBL" id="FOAJ01000010">
    <property type="protein sequence ID" value="SEL62142.1"/>
    <property type="molecule type" value="Genomic_DNA"/>
</dbReference>
<evidence type="ECO:0000313" key="2">
    <source>
        <dbReference type="Proteomes" id="UP000199120"/>
    </source>
</evidence>
<protein>
    <submittedName>
        <fullName evidence="1">Uncharacterized protein</fullName>
    </submittedName>
</protein>
<dbReference type="Proteomes" id="UP000199120">
    <property type="component" value="Unassembled WGS sequence"/>
</dbReference>
<sequence>MTSRPALLFFVPSLPDETIQSRVARHHVLSGNRVEAETFLDLFGSTPFALEQIVSPPILHLADRTGHSSPAARQKLLEQNTLWPLFEPFLAGGPQSTATDIGAMVSRLPRRVVGHHGEARLCPACVKEDVHAFGMVTGTVPTTCRAAACVGDTAGACCRAALNVVDRSSFAHVCCVNRGTPATVAGTWKARKTRVRWTCGACLITRVSPTICLITRWVR</sequence>
<accession>A0A1H7RPM2</accession>
<name>A0A1H7RPM2_9BURK</name>
<keyword evidence="2" id="KW-1185">Reference proteome</keyword>
<gene>
    <name evidence="1" type="ORF">SAMN05192542_110125</name>
</gene>
<dbReference type="AlphaFoldDB" id="A0A1H7RPM2"/>